<feature type="DNA-binding region" description="H-T-H motif" evidence="4">
    <location>
        <begin position="40"/>
        <end position="59"/>
    </location>
</feature>
<dbReference type="Proteomes" id="UP000659767">
    <property type="component" value="Unassembled WGS sequence"/>
</dbReference>
<dbReference type="Pfam" id="PF00440">
    <property type="entry name" value="TetR_N"/>
    <property type="match status" value="1"/>
</dbReference>
<keyword evidence="1" id="KW-0805">Transcription regulation</keyword>
<evidence type="ECO:0000256" key="2">
    <source>
        <dbReference type="ARBA" id="ARBA00023125"/>
    </source>
</evidence>
<keyword evidence="3" id="KW-0804">Transcription</keyword>
<organism evidence="6 7">
    <name type="scientific">Streptomyces badius</name>
    <dbReference type="NCBI Taxonomy" id="1941"/>
    <lineage>
        <taxon>Bacteria</taxon>
        <taxon>Bacillati</taxon>
        <taxon>Actinomycetota</taxon>
        <taxon>Actinomycetes</taxon>
        <taxon>Kitasatosporales</taxon>
        <taxon>Streptomycetaceae</taxon>
        <taxon>Streptomyces</taxon>
    </lineage>
</organism>
<keyword evidence="2 4" id="KW-0238">DNA-binding</keyword>
<dbReference type="InterPro" id="IPR001647">
    <property type="entry name" value="HTH_TetR"/>
</dbReference>
<reference evidence="7" key="1">
    <citation type="journal article" date="2019" name="Int. J. Syst. Evol. Microbiol.">
        <title>The Global Catalogue of Microorganisms (GCM) 10K type strain sequencing project: providing services to taxonomists for standard genome sequencing and annotation.</title>
        <authorList>
            <consortium name="The Broad Institute Genomics Platform"/>
            <consortium name="The Broad Institute Genome Sequencing Center for Infectious Disease"/>
            <person name="Wu L."/>
            <person name="Ma J."/>
        </authorList>
    </citation>
    <scope>NUCLEOTIDE SEQUENCE [LARGE SCALE GENOMIC DNA]</scope>
    <source>
        <strain evidence="7">JCM 4350</strain>
    </source>
</reference>
<evidence type="ECO:0000259" key="5">
    <source>
        <dbReference type="PROSITE" id="PS50977"/>
    </source>
</evidence>
<dbReference type="Pfam" id="PF16859">
    <property type="entry name" value="TetR_C_11"/>
    <property type="match status" value="1"/>
</dbReference>
<evidence type="ECO:0000313" key="6">
    <source>
        <dbReference type="EMBL" id="GGS32869.1"/>
    </source>
</evidence>
<dbReference type="InterPro" id="IPR009057">
    <property type="entry name" value="Homeodomain-like_sf"/>
</dbReference>
<dbReference type="PANTHER" id="PTHR30055">
    <property type="entry name" value="HTH-TYPE TRANSCRIPTIONAL REGULATOR RUTR"/>
    <property type="match status" value="1"/>
</dbReference>
<evidence type="ECO:0000256" key="4">
    <source>
        <dbReference type="PROSITE-ProRule" id="PRU00335"/>
    </source>
</evidence>
<dbReference type="PANTHER" id="PTHR30055:SF149">
    <property type="entry name" value="TETR-FAMILY TRANSCRIPTIONAL REGULATOR"/>
    <property type="match status" value="1"/>
</dbReference>
<evidence type="ECO:0000256" key="3">
    <source>
        <dbReference type="ARBA" id="ARBA00023163"/>
    </source>
</evidence>
<dbReference type="InterPro" id="IPR050109">
    <property type="entry name" value="HTH-type_TetR-like_transc_reg"/>
</dbReference>
<accession>A0ABQ2SPH8</accession>
<keyword evidence="7" id="KW-1185">Reference proteome</keyword>
<protein>
    <submittedName>
        <fullName evidence="6">TetR family transcriptional regulator</fullName>
    </submittedName>
</protein>
<feature type="domain" description="HTH tetR-type" evidence="5">
    <location>
        <begin position="17"/>
        <end position="77"/>
    </location>
</feature>
<comment type="caution">
    <text evidence="6">The sequence shown here is derived from an EMBL/GenBank/DDBJ whole genome shotgun (WGS) entry which is preliminary data.</text>
</comment>
<evidence type="ECO:0000256" key="1">
    <source>
        <dbReference type="ARBA" id="ARBA00023015"/>
    </source>
</evidence>
<dbReference type="InterPro" id="IPR011075">
    <property type="entry name" value="TetR_C"/>
</dbReference>
<dbReference type="SUPFAM" id="SSF46689">
    <property type="entry name" value="Homeodomain-like"/>
    <property type="match status" value="1"/>
</dbReference>
<dbReference type="RefSeq" id="WP_267907120.1">
    <property type="nucleotide sequence ID" value="NZ_BMSZ01000001.1"/>
</dbReference>
<dbReference type="InterPro" id="IPR036271">
    <property type="entry name" value="Tet_transcr_reg_TetR-rel_C_sf"/>
</dbReference>
<dbReference type="PROSITE" id="PS50977">
    <property type="entry name" value="HTH_TETR_2"/>
    <property type="match status" value="1"/>
</dbReference>
<proteinExistence type="predicted"/>
<name>A0ABQ2SPH8_STRBA</name>
<dbReference type="SUPFAM" id="SSF48498">
    <property type="entry name" value="Tetracyclin repressor-like, C-terminal domain"/>
    <property type="match status" value="1"/>
</dbReference>
<dbReference type="Gene3D" id="1.10.10.60">
    <property type="entry name" value="Homeodomain-like"/>
    <property type="match status" value="1"/>
</dbReference>
<dbReference type="Gene3D" id="1.10.357.10">
    <property type="entry name" value="Tetracycline Repressor, domain 2"/>
    <property type="match status" value="1"/>
</dbReference>
<dbReference type="EMBL" id="BMSZ01000001">
    <property type="protein sequence ID" value="GGS32869.1"/>
    <property type="molecule type" value="Genomic_DNA"/>
</dbReference>
<sequence>MRTTPASPPPPSSRLSEERRRAILAVVRELLEDVGFEALTMDMVSAGARTSKATLYRRWPHKTLLVATALEQSERLRIDAVDTGSLAGDLDEVAVITEEDGGRSARLLSSVTHAIRGNSHLAEALRGHVVEGHLEALRLLLCRAVERGEVSRNCPALAYFPHTVLGAMLSQRPLTGADPDAACLRAYFACVVLPSLDYRPR</sequence>
<evidence type="ECO:0000313" key="7">
    <source>
        <dbReference type="Proteomes" id="UP000659767"/>
    </source>
</evidence>
<gene>
    <name evidence="6" type="ORF">GCM10010253_02520</name>
</gene>